<dbReference type="Gene3D" id="3.30.40.10">
    <property type="entry name" value="Zinc/RING finger domain, C3HC4 (zinc finger)"/>
    <property type="match status" value="1"/>
</dbReference>
<evidence type="ECO:0000256" key="2">
    <source>
        <dbReference type="ARBA" id="ARBA00022833"/>
    </source>
</evidence>
<evidence type="ECO:0000259" key="4">
    <source>
        <dbReference type="PROSITE" id="PS50089"/>
    </source>
</evidence>
<dbReference type="Proteomes" id="UP000887572">
    <property type="component" value="Unplaced"/>
</dbReference>
<keyword evidence="1 3" id="KW-0479">Metal-binding</keyword>
<reference evidence="6" key="1">
    <citation type="submission" date="2022-11" db="UniProtKB">
        <authorList>
            <consortium name="WormBaseParasite"/>
        </authorList>
    </citation>
    <scope>IDENTIFICATION</scope>
</reference>
<keyword evidence="1 3" id="KW-0863">Zinc-finger</keyword>
<dbReference type="PROSITE" id="PS50089">
    <property type="entry name" value="ZF_RING_2"/>
    <property type="match status" value="1"/>
</dbReference>
<keyword evidence="2" id="KW-0862">Zinc</keyword>
<feature type="domain" description="RING-type" evidence="4">
    <location>
        <begin position="65"/>
        <end position="114"/>
    </location>
</feature>
<evidence type="ECO:0000313" key="6">
    <source>
        <dbReference type="WBParaSite" id="Gr19_v10_g2616.t1"/>
    </source>
</evidence>
<accession>A0A914HP67</accession>
<sequence>MGDENASTSQQQQFTEYQISIPVNLTRFFKHKILLLDMVIYQYEESIYFINKLSNSKEPHEDKTCSICLDNIEIEEKIVKLHGENGNNLMHIFHSNCINTWFERLEKLICPFCKQEPKNIMSISFPPIFDWPNYFALQMGTKAKKTILNEVKRDMRLKKYYIF</sequence>
<evidence type="ECO:0000256" key="3">
    <source>
        <dbReference type="PROSITE-ProRule" id="PRU00175"/>
    </source>
</evidence>
<dbReference type="GO" id="GO:0008270">
    <property type="term" value="F:zinc ion binding"/>
    <property type="evidence" value="ECO:0007669"/>
    <property type="project" value="UniProtKB-KW"/>
</dbReference>
<evidence type="ECO:0000256" key="1">
    <source>
        <dbReference type="ARBA" id="ARBA00022771"/>
    </source>
</evidence>
<dbReference type="SUPFAM" id="SSF57850">
    <property type="entry name" value="RING/U-box"/>
    <property type="match status" value="1"/>
</dbReference>
<name>A0A914HP67_GLORO</name>
<keyword evidence="5" id="KW-1185">Reference proteome</keyword>
<dbReference type="InterPro" id="IPR013083">
    <property type="entry name" value="Znf_RING/FYVE/PHD"/>
</dbReference>
<dbReference type="WBParaSite" id="Gr19_v10_g2616.t1">
    <property type="protein sequence ID" value="Gr19_v10_g2616.t1"/>
    <property type="gene ID" value="Gr19_v10_g2616"/>
</dbReference>
<dbReference type="InterPro" id="IPR001841">
    <property type="entry name" value="Znf_RING"/>
</dbReference>
<proteinExistence type="predicted"/>
<evidence type="ECO:0000313" key="5">
    <source>
        <dbReference type="Proteomes" id="UP000887572"/>
    </source>
</evidence>
<protein>
    <submittedName>
        <fullName evidence="6">RING-type domain-containing protein</fullName>
    </submittedName>
</protein>
<dbReference type="AlphaFoldDB" id="A0A914HP67"/>
<organism evidence="5 6">
    <name type="scientific">Globodera rostochiensis</name>
    <name type="common">Golden nematode worm</name>
    <name type="synonym">Heterodera rostochiensis</name>
    <dbReference type="NCBI Taxonomy" id="31243"/>
    <lineage>
        <taxon>Eukaryota</taxon>
        <taxon>Metazoa</taxon>
        <taxon>Ecdysozoa</taxon>
        <taxon>Nematoda</taxon>
        <taxon>Chromadorea</taxon>
        <taxon>Rhabditida</taxon>
        <taxon>Tylenchina</taxon>
        <taxon>Tylenchomorpha</taxon>
        <taxon>Tylenchoidea</taxon>
        <taxon>Heteroderidae</taxon>
        <taxon>Heteroderinae</taxon>
        <taxon>Globodera</taxon>
    </lineage>
</organism>
<dbReference type="Pfam" id="PF13639">
    <property type="entry name" value="zf-RING_2"/>
    <property type="match status" value="1"/>
</dbReference>